<gene>
    <name evidence="8" type="ORF">HANVADRAFT_15151</name>
</gene>
<reference evidence="9" key="1">
    <citation type="journal article" date="2016" name="Proc. Natl. Acad. Sci. U.S.A.">
        <title>Comparative genomics of biotechnologically important yeasts.</title>
        <authorList>
            <person name="Riley R."/>
            <person name="Haridas S."/>
            <person name="Wolfe K.H."/>
            <person name="Lopes M.R."/>
            <person name="Hittinger C.T."/>
            <person name="Goeker M."/>
            <person name="Salamov A.A."/>
            <person name="Wisecaver J.H."/>
            <person name="Long T.M."/>
            <person name="Calvey C.H."/>
            <person name="Aerts A.L."/>
            <person name="Barry K.W."/>
            <person name="Choi C."/>
            <person name="Clum A."/>
            <person name="Coughlan A.Y."/>
            <person name="Deshpande S."/>
            <person name="Douglass A.P."/>
            <person name="Hanson S.J."/>
            <person name="Klenk H.-P."/>
            <person name="LaButti K.M."/>
            <person name="Lapidus A."/>
            <person name="Lindquist E.A."/>
            <person name="Lipzen A.M."/>
            <person name="Meier-Kolthoff J.P."/>
            <person name="Ohm R.A."/>
            <person name="Otillar R.P."/>
            <person name="Pangilinan J.L."/>
            <person name="Peng Y."/>
            <person name="Rokas A."/>
            <person name="Rosa C.A."/>
            <person name="Scheuner C."/>
            <person name="Sibirny A.A."/>
            <person name="Slot J.C."/>
            <person name="Stielow J.B."/>
            <person name="Sun H."/>
            <person name="Kurtzman C.P."/>
            <person name="Blackwell M."/>
            <person name="Grigoriev I.V."/>
            <person name="Jeffries T.W."/>
        </authorList>
    </citation>
    <scope>NUCLEOTIDE SEQUENCE [LARGE SCALE GENOMIC DNA]</scope>
    <source>
        <strain evidence="9">NRRL Y-1626</strain>
    </source>
</reference>
<evidence type="ECO:0000256" key="2">
    <source>
        <dbReference type="ARBA" id="ARBA00022833"/>
    </source>
</evidence>
<dbReference type="Pfam" id="PF04082">
    <property type="entry name" value="Fungal_trans"/>
    <property type="match status" value="1"/>
</dbReference>
<proteinExistence type="predicted"/>
<keyword evidence="5" id="KW-0804">Transcription</keyword>
<evidence type="ECO:0000313" key="9">
    <source>
        <dbReference type="Proteomes" id="UP000092321"/>
    </source>
</evidence>
<dbReference type="CDD" id="cd12148">
    <property type="entry name" value="fungal_TF_MHR"/>
    <property type="match status" value="1"/>
</dbReference>
<dbReference type="GO" id="GO:0045944">
    <property type="term" value="P:positive regulation of transcription by RNA polymerase II"/>
    <property type="evidence" value="ECO:0007669"/>
    <property type="project" value="TreeGrafter"/>
</dbReference>
<comment type="caution">
    <text evidence="8">The sequence shown here is derived from an EMBL/GenBank/DDBJ whole genome shotgun (WGS) entry which is preliminary data.</text>
</comment>
<accession>A0A1B7TIX4</accession>
<organism evidence="8 9">
    <name type="scientific">Hanseniaspora valbyensis NRRL Y-1626</name>
    <dbReference type="NCBI Taxonomy" id="766949"/>
    <lineage>
        <taxon>Eukaryota</taxon>
        <taxon>Fungi</taxon>
        <taxon>Dikarya</taxon>
        <taxon>Ascomycota</taxon>
        <taxon>Saccharomycotina</taxon>
        <taxon>Saccharomycetes</taxon>
        <taxon>Saccharomycodales</taxon>
        <taxon>Saccharomycodaceae</taxon>
        <taxon>Hanseniaspora</taxon>
    </lineage>
</organism>
<evidence type="ECO:0000256" key="6">
    <source>
        <dbReference type="ARBA" id="ARBA00023242"/>
    </source>
</evidence>
<feature type="non-terminal residue" evidence="8">
    <location>
        <position position="447"/>
    </location>
</feature>
<comment type="subcellular location">
    <subcellularLocation>
        <location evidence="1">Nucleus</location>
    </subcellularLocation>
</comment>
<keyword evidence="6" id="KW-0539">Nucleus</keyword>
<protein>
    <recommendedName>
        <fullName evidence="7">Xylanolytic transcriptional activator regulatory domain-containing protein</fullName>
    </recommendedName>
</protein>
<keyword evidence="4" id="KW-0238">DNA-binding</keyword>
<dbReference type="Proteomes" id="UP000092321">
    <property type="component" value="Unassembled WGS sequence"/>
</dbReference>
<evidence type="ECO:0000256" key="5">
    <source>
        <dbReference type="ARBA" id="ARBA00023163"/>
    </source>
</evidence>
<evidence type="ECO:0000259" key="7">
    <source>
        <dbReference type="Pfam" id="PF04082"/>
    </source>
</evidence>
<dbReference type="EMBL" id="LXPE01000002">
    <property type="protein sequence ID" value="OBA28684.1"/>
    <property type="molecule type" value="Genomic_DNA"/>
</dbReference>
<evidence type="ECO:0000313" key="8">
    <source>
        <dbReference type="EMBL" id="OBA28684.1"/>
    </source>
</evidence>
<dbReference type="PANTHER" id="PTHR47540:SF1">
    <property type="entry name" value="ACTIVATOR OF STRESS GENES 1-RELATED"/>
    <property type="match status" value="1"/>
</dbReference>
<dbReference type="OrthoDB" id="422427at2759"/>
<dbReference type="AlphaFoldDB" id="A0A1B7TIX4"/>
<evidence type="ECO:0000256" key="4">
    <source>
        <dbReference type="ARBA" id="ARBA00023125"/>
    </source>
</evidence>
<feature type="domain" description="Xylanolytic transcriptional activator regulatory" evidence="7">
    <location>
        <begin position="12"/>
        <end position="278"/>
    </location>
</feature>
<keyword evidence="9" id="KW-1185">Reference proteome</keyword>
<keyword evidence="2" id="KW-0862">Zinc</keyword>
<dbReference type="InterPro" id="IPR051711">
    <property type="entry name" value="Stress_Response_Reg"/>
</dbReference>
<dbReference type="PANTHER" id="PTHR47540">
    <property type="entry name" value="THIAMINE REPRESSIBLE GENES REGULATORY PROTEIN THI5"/>
    <property type="match status" value="1"/>
</dbReference>
<dbReference type="GO" id="GO:0008270">
    <property type="term" value="F:zinc ion binding"/>
    <property type="evidence" value="ECO:0007669"/>
    <property type="project" value="InterPro"/>
</dbReference>
<dbReference type="InterPro" id="IPR007219">
    <property type="entry name" value="XnlR_reg_dom"/>
</dbReference>
<dbReference type="GO" id="GO:0005634">
    <property type="term" value="C:nucleus"/>
    <property type="evidence" value="ECO:0007669"/>
    <property type="project" value="UniProtKB-SubCell"/>
</dbReference>
<name>A0A1B7TIX4_9ASCO</name>
<dbReference type="GO" id="GO:0043565">
    <property type="term" value="F:sequence-specific DNA binding"/>
    <property type="evidence" value="ECO:0007669"/>
    <property type="project" value="TreeGrafter"/>
</dbReference>
<keyword evidence="3" id="KW-0805">Transcription regulation</keyword>
<sequence length="447" mass="52438">MPPKEKAFDYMQTTWNIACISFRFYHRPTVYKLLESVYEVKEKGIDIDDLSNFNFEQRKALPLFYLIFACGLLFINEQKAKESNNILEFFTRQEQSENFGLDYFESGKKLLDFINGSDNRTIQTLFMMSLYCQFTARLPESYTYNSLAITAVLKKSFYKKQLGNTAQYKDPLQGEVIKRMFWSCYKTEIYMSTILGHPIKLKLKDITQDFPMDTEDENISNTHITLNTDNEIISSCGINNFHTKLMLIMYEIKEHYQDLANQQIRENKIDNNALLPSDDFIVKMETSLASWISSLPDYLKPSVRSNFIPNSFLRINKLLHLDYLNVKLMLYKPFTQIDFENKATLYQKVCVDTCVEVIHLAEMMWSKNILTGTYWFSQYTIFFALALLTSWKMKCGDNFDDILELNRSHGLDLLMKLKECSVTSMFIYNELKTLFKIENVSNNVLSE</sequence>
<dbReference type="GO" id="GO:0006351">
    <property type="term" value="P:DNA-templated transcription"/>
    <property type="evidence" value="ECO:0007669"/>
    <property type="project" value="InterPro"/>
</dbReference>
<evidence type="ECO:0000256" key="3">
    <source>
        <dbReference type="ARBA" id="ARBA00023015"/>
    </source>
</evidence>
<evidence type="ECO:0000256" key="1">
    <source>
        <dbReference type="ARBA" id="ARBA00004123"/>
    </source>
</evidence>